<dbReference type="PANTHER" id="PTHR37550:SF3">
    <property type="entry name" value="ANTITOXIN VAPB1"/>
    <property type="match status" value="1"/>
</dbReference>
<dbReference type="PANTHER" id="PTHR37550">
    <property type="entry name" value="ANTITOXIN VAPB1"/>
    <property type="match status" value="1"/>
</dbReference>
<dbReference type="Gene3D" id="2.10.260.10">
    <property type="match status" value="1"/>
</dbReference>
<dbReference type="STRING" id="92487.SAMN02745130_00108"/>
<proteinExistence type="predicted"/>
<dbReference type="SUPFAM" id="SSF89447">
    <property type="entry name" value="AbrB/MazE/MraZ-like"/>
    <property type="match status" value="1"/>
</dbReference>
<gene>
    <name evidence="1" type="ORF">SAMN02745130_00108</name>
</gene>
<keyword evidence="2" id="KW-1185">Reference proteome</keyword>
<dbReference type="Proteomes" id="UP000190460">
    <property type="component" value="Unassembled WGS sequence"/>
</dbReference>
<dbReference type="EMBL" id="FUYB01000001">
    <property type="protein sequence ID" value="SKA67747.1"/>
    <property type="molecule type" value="Genomic_DNA"/>
</dbReference>
<dbReference type="NCBIfam" id="NF040493">
    <property type="entry name" value="TA_anti_VapB"/>
    <property type="match status" value="1"/>
</dbReference>
<sequence>MNSVQTTLFKSNRSQAVRLPKLVELPASVSRVTIVAIGNQRIITPAHESWDAWFDNPQCTADFISERDQPADQQRELL</sequence>
<protein>
    <submittedName>
        <fullName evidence="1">Antitoxin VapB</fullName>
    </submittedName>
</protein>
<name>A0A1T4VS21_9GAMM</name>
<reference evidence="1 2" key="1">
    <citation type="submission" date="2017-02" db="EMBL/GenBank/DDBJ databases">
        <authorList>
            <person name="Peterson S.W."/>
        </authorList>
    </citation>
    <scope>NUCLEOTIDE SEQUENCE [LARGE SCALE GENOMIC DNA]</scope>
    <source>
        <strain evidence="1 2">ATCC 49788</strain>
    </source>
</reference>
<accession>A0A1T4VS21</accession>
<evidence type="ECO:0000313" key="1">
    <source>
        <dbReference type="EMBL" id="SKA67747.1"/>
    </source>
</evidence>
<dbReference type="AlphaFoldDB" id="A0A1T4VS21"/>
<dbReference type="InterPro" id="IPR051734">
    <property type="entry name" value="VapB_TA_antitoxins"/>
</dbReference>
<dbReference type="InterPro" id="IPR047976">
    <property type="entry name" value="Anti_VapB2-like"/>
</dbReference>
<dbReference type="OrthoDB" id="5298361at2"/>
<dbReference type="InterPro" id="IPR037914">
    <property type="entry name" value="SpoVT-AbrB_sf"/>
</dbReference>
<dbReference type="RefSeq" id="WP_078920626.1">
    <property type="nucleotide sequence ID" value="NZ_FUYB01000001.1"/>
</dbReference>
<organism evidence="1 2">
    <name type="scientific">Thiothrix eikelboomii</name>
    <dbReference type="NCBI Taxonomy" id="92487"/>
    <lineage>
        <taxon>Bacteria</taxon>
        <taxon>Pseudomonadati</taxon>
        <taxon>Pseudomonadota</taxon>
        <taxon>Gammaproteobacteria</taxon>
        <taxon>Thiotrichales</taxon>
        <taxon>Thiotrichaceae</taxon>
        <taxon>Thiothrix</taxon>
    </lineage>
</organism>
<evidence type="ECO:0000313" key="2">
    <source>
        <dbReference type="Proteomes" id="UP000190460"/>
    </source>
</evidence>